<keyword evidence="1" id="KW-0812">Transmembrane</keyword>
<dbReference type="EMBL" id="ML742025">
    <property type="protein sequence ID" value="KAE8154958.1"/>
    <property type="molecule type" value="Genomic_DNA"/>
</dbReference>
<reference evidence="2 3" key="1">
    <citation type="submission" date="2019-04" db="EMBL/GenBank/DDBJ databases">
        <title>Friends and foes A comparative genomics study of 23 Aspergillus species from section Flavi.</title>
        <authorList>
            <consortium name="DOE Joint Genome Institute"/>
            <person name="Kjaerbolling I."/>
            <person name="Vesth T."/>
            <person name="Frisvad J.C."/>
            <person name="Nybo J.L."/>
            <person name="Theobald S."/>
            <person name="Kildgaard S."/>
            <person name="Isbrandt T."/>
            <person name="Kuo A."/>
            <person name="Sato A."/>
            <person name="Lyhne E.K."/>
            <person name="Kogle M.E."/>
            <person name="Wiebenga A."/>
            <person name="Kun R.S."/>
            <person name="Lubbers R.J."/>
            <person name="Makela M.R."/>
            <person name="Barry K."/>
            <person name="Chovatia M."/>
            <person name="Clum A."/>
            <person name="Daum C."/>
            <person name="Haridas S."/>
            <person name="He G."/>
            <person name="LaButti K."/>
            <person name="Lipzen A."/>
            <person name="Mondo S."/>
            <person name="Riley R."/>
            <person name="Salamov A."/>
            <person name="Simmons B.A."/>
            <person name="Magnuson J.K."/>
            <person name="Henrissat B."/>
            <person name="Mortensen U.H."/>
            <person name="Larsen T.O."/>
            <person name="Devries R.P."/>
            <person name="Grigoriev I.V."/>
            <person name="Machida M."/>
            <person name="Baker S.E."/>
            <person name="Andersen M.R."/>
        </authorList>
    </citation>
    <scope>NUCLEOTIDE SEQUENCE [LARGE SCALE GENOMIC DNA]</scope>
    <source>
        <strain evidence="2 3">IBT 18842</strain>
    </source>
</reference>
<gene>
    <name evidence="2" type="ORF">BDV25DRAFT_63898</name>
</gene>
<dbReference type="AlphaFoldDB" id="A0A5N6U8L9"/>
<name>A0A5N6U8L9_ASPAV</name>
<organism evidence="2 3">
    <name type="scientific">Aspergillus avenaceus</name>
    <dbReference type="NCBI Taxonomy" id="36643"/>
    <lineage>
        <taxon>Eukaryota</taxon>
        <taxon>Fungi</taxon>
        <taxon>Dikarya</taxon>
        <taxon>Ascomycota</taxon>
        <taxon>Pezizomycotina</taxon>
        <taxon>Eurotiomycetes</taxon>
        <taxon>Eurotiomycetidae</taxon>
        <taxon>Eurotiales</taxon>
        <taxon>Aspergillaceae</taxon>
        <taxon>Aspergillus</taxon>
        <taxon>Aspergillus subgen. Circumdati</taxon>
    </lineage>
</organism>
<evidence type="ECO:0000313" key="3">
    <source>
        <dbReference type="Proteomes" id="UP000325780"/>
    </source>
</evidence>
<accession>A0A5N6U8L9</accession>
<evidence type="ECO:0000313" key="2">
    <source>
        <dbReference type="EMBL" id="KAE8154958.1"/>
    </source>
</evidence>
<proteinExistence type="predicted"/>
<evidence type="ECO:0000256" key="1">
    <source>
        <dbReference type="SAM" id="Phobius"/>
    </source>
</evidence>
<keyword evidence="1" id="KW-0472">Membrane</keyword>
<keyword evidence="1" id="KW-1133">Transmembrane helix</keyword>
<protein>
    <submittedName>
        <fullName evidence="2">Uncharacterized protein</fullName>
    </submittedName>
</protein>
<keyword evidence="3" id="KW-1185">Reference proteome</keyword>
<dbReference type="Proteomes" id="UP000325780">
    <property type="component" value="Unassembled WGS sequence"/>
</dbReference>
<feature type="transmembrane region" description="Helical" evidence="1">
    <location>
        <begin position="173"/>
        <end position="194"/>
    </location>
</feature>
<sequence length="212" mass="23777">MDFPTVIAVTMTATVMVIVTGTVTGTATGTATATASVTAIGTEAARTTEERDTMRMMHTMTHAPREDTEFPPHKRISSHSVLSTVYWWVFLMNFPVTSHRPLRQWVRQGQQLFKSHASRLGHYLQQSRRYASSSYTGNDVLDPPGCHQYLIHGTAVYFLRRVDVHGTSGRNPLMFSFPYSVLCFLACLFTLLLFSSSFSRVCTALLRGKYVL</sequence>